<evidence type="ECO:0000256" key="1">
    <source>
        <dbReference type="ARBA" id="ARBA00004442"/>
    </source>
</evidence>
<feature type="signal peptide" evidence="5">
    <location>
        <begin position="1"/>
        <end position="27"/>
    </location>
</feature>
<organism evidence="7 8">
    <name type="scientific">Steroidobacter gossypii</name>
    <dbReference type="NCBI Taxonomy" id="2805490"/>
    <lineage>
        <taxon>Bacteria</taxon>
        <taxon>Pseudomonadati</taxon>
        <taxon>Pseudomonadota</taxon>
        <taxon>Gammaproteobacteria</taxon>
        <taxon>Steroidobacterales</taxon>
        <taxon>Steroidobacteraceae</taxon>
        <taxon>Steroidobacter</taxon>
    </lineage>
</organism>
<keyword evidence="5" id="KW-0732">Signal</keyword>
<dbReference type="PRINTS" id="PR01021">
    <property type="entry name" value="OMPADOMAIN"/>
</dbReference>
<comment type="caution">
    <text evidence="7">The sequence shown here is derived from an EMBL/GenBank/DDBJ whole genome shotgun (WGS) entry which is preliminary data.</text>
</comment>
<dbReference type="CDD" id="cd07185">
    <property type="entry name" value="OmpA_C-like"/>
    <property type="match status" value="1"/>
</dbReference>
<name>A0ABS1WYF9_9GAMM</name>
<evidence type="ECO:0000259" key="6">
    <source>
        <dbReference type="PROSITE" id="PS51123"/>
    </source>
</evidence>
<dbReference type="EMBL" id="JAEVLS010000003">
    <property type="protein sequence ID" value="MBM0106010.1"/>
    <property type="molecule type" value="Genomic_DNA"/>
</dbReference>
<feature type="chain" id="PRO_5046188095" evidence="5">
    <location>
        <begin position="28"/>
        <end position="320"/>
    </location>
</feature>
<dbReference type="InterPro" id="IPR032608">
    <property type="entry name" value="DUF4892"/>
</dbReference>
<dbReference type="SUPFAM" id="SSF103088">
    <property type="entry name" value="OmpA-like"/>
    <property type="match status" value="1"/>
</dbReference>
<dbReference type="Gene3D" id="3.30.1330.60">
    <property type="entry name" value="OmpA-like domain"/>
    <property type="match status" value="1"/>
</dbReference>
<evidence type="ECO:0000256" key="2">
    <source>
        <dbReference type="ARBA" id="ARBA00023136"/>
    </source>
</evidence>
<keyword evidence="2 4" id="KW-0472">Membrane</keyword>
<dbReference type="Proteomes" id="UP000661077">
    <property type="component" value="Unassembled WGS sequence"/>
</dbReference>
<evidence type="ECO:0000256" key="4">
    <source>
        <dbReference type="PROSITE-ProRule" id="PRU00473"/>
    </source>
</evidence>
<dbReference type="InterPro" id="IPR050330">
    <property type="entry name" value="Bact_OuterMem_StrucFunc"/>
</dbReference>
<dbReference type="PROSITE" id="PS51123">
    <property type="entry name" value="OMPA_2"/>
    <property type="match status" value="1"/>
</dbReference>
<evidence type="ECO:0000256" key="5">
    <source>
        <dbReference type="SAM" id="SignalP"/>
    </source>
</evidence>
<accession>A0ABS1WYF9</accession>
<dbReference type="PANTHER" id="PTHR30329">
    <property type="entry name" value="STATOR ELEMENT OF FLAGELLAR MOTOR COMPLEX"/>
    <property type="match status" value="1"/>
</dbReference>
<keyword evidence="3" id="KW-0998">Cell outer membrane</keyword>
<protein>
    <submittedName>
        <fullName evidence="7">DUF4892 domain-containing protein</fullName>
    </submittedName>
</protein>
<evidence type="ECO:0000313" key="7">
    <source>
        <dbReference type="EMBL" id="MBM0106010.1"/>
    </source>
</evidence>
<dbReference type="Pfam" id="PF16234">
    <property type="entry name" value="DUF4892"/>
    <property type="match status" value="1"/>
</dbReference>
<dbReference type="Pfam" id="PF00691">
    <property type="entry name" value="OmpA"/>
    <property type="match status" value="1"/>
</dbReference>
<sequence length="320" mass="35089">MLWPMRFRTLLRGSLLVGLLLASSAYAADVAGSKDHPIVSRYSGSEILKYETKDFDSFTLPTGPVRDRRSGASKSQALEGRITRIHYRAPEGRSALEVFRNYEESLKSGGFTSVYECQNQACGNDFSYALDPPSIMHFSSKDQKYLGARLSRPTGDVYVSVYTTAAYGVGGANKDRVFTLLDVVEVKPMQTGQVVVDAGAMAREIAATGRVALYGIYFDSGKAEVKPESRDALLEIAKLIKQDPDLHLLVVGHTDSTGTFEHNIDLSRRRAQSVVQALVSSHGIHPDRLKPWGVGYASPVASNSAEDGRARNRRVELVAW</sequence>
<comment type="subcellular location">
    <subcellularLocation>
        <location evidence="1">Cell outer membrane</location>
    </subcellularLocation>
</comment>
<evidence type="ECO:0000256" key="3">
    <source>
        <dbReference type="ARBA" id="ARBA00023237"/>
    </source>
</evidence>
<keyword evidence="8" id="KW-1185">Reference proteome</keyword>
<proteinExistence type="predicted"/>
<dbReference type="InterPro" id="IPR006664">
    <property type="entry name" value="OMP_bac"/>
</dbReference>
<dbReference type="InterPro" id="IPR036737">
    <property type="entry name" value="OmpA-like_sf"/>
</dbReference>
<evidence type="ECO:0000313" key="8">
    <source>
        <dbReference type="Proteomes" id="UP000661077"/>
    </source>
</evidence>
<reference evidence="7 8" key="1">
    <citation type="journal article" date="2021" name="Int. J. Syst. Evol. Microbiol.">
        <title>Steroidobacter gossypii sp. nov., isolated from soil of cotton cropping field.</title>
        <authorList>
            <person name="Huang R."/>
            <person name="Yang S."/>
            <person name="Zhen C."/>
            <person name="Liu W."/>
        </authorList>
    </citation>
    <scope>NUCLEOTIDE SEQUENCE [LARGE SCALE GENOMIC DNA]</scope>
    <source>
        <strain evidence="7 8">S1-65</strain>
    </source>
</reference>
<dbReference type="RefSeq" id="WP_203168081.1">
    <property type="nucleotide sequence ID" value="NZ_JAEVLS010000003.1"/>
</dbReference>
<dbReference type="InterPro" id="IPR006665">
    <property type="entry name" value="OmpA-like"/>
</dbReference>
<feature type="domain" description="OmpA-like" evidence="6">
    <location>
        <begin position="205"/>
        <end position="320"/>
    </location>
</feature>
<dbReference type="PANTHER" id="PTHR30329:SF21">
    <property type="entry name" value="LIPOPROTEIN YIAD-RELATED"/>
    <property type="match status" value="1"/>
</dbReference>
<gene>
    <name evidence="7" type="ORF">JM946_14855</name>
</gene>